<dbReference type="GO" id="GO:0004856">
    <property type="term" value="F:D-xylulokinase activity"/>
    <property type="evidence" value="ECO:0007669"/>
    <property type="project" value="UniProtKB-EC"/>
</dbReference>
<dbReference type="Pfam" id="PF02782">
    <property type="entry name" value="FGGY_C"/>
    <property type="match status" value="1"/>
</dbReference>
<dbReference type="NCBIfam" id="TIGR01312">
    <property type="entry name" value="XylB"/>
    <property type="match status" value="1"/>
</dbReference>
<dbReference type="AlphaFoldDB" id="A0A926DFS5"/>
<comment type="caution">
    <text evidence="12">The sequence shown here is derived from an EMBL/GenBank/DDBJ whole genome shotgun (WGS) entry which is preliminary data.</text>
</comment>
<comment type="catalytic activity">
    <reaction evidence="9">
        <text>D-xylulose + ATP = D-xylulose 5-phosphate + ADP + H(+)</text>
        <dbReference type="Rhea" id="RHEA:10964"/>
        <dbReference type="ChEBI" id="CHEBI:15378"/>
        <dbReference type="ChEBI" id="CHEBI:17140"/>
        <dbReference type="ChEBI" id="CHEBI:30616"/>
        <dbReference type="ChEBI" id="CHEBI:57737"/>
        <dbReference type="ChEBI" id="CHEBI:456216"/>
        <dbReference type="EC" id="2.7.1.17"/>
    </reaction>
</comment>
<dbReference type="GO" id="GO:0042732">
    <property type="term" value="P:D-xylose metabolic process"/>
    <property type="evidence" value="ECO:0007669"/>
    <property type="project" value="UniProtKB-KW"/>
</dbReference>
<dbReference type="InterPro" id="IPR006000">
    <property type="entry name" value="Xylulokinase"/>
</dbReference>
<gene>
    <name evidence="9 12" type="primary">xylB</name>
    <name evidence="12" type="ORF">H8693_00225</name>
</gene>
<dbReference type="PIRSF" id="PIRSF000538">
    <property type="entry name" value="GlpK"/>
    <property type="match status" value="1"/>
</dbReference>
<dbReference type="InterPro" id="IPR018483">
    <property type="entry name" value="Carb_kinase_FGGY_CS"/>
</dbReference>
<evidence type="ECO:0000256" key="4">
    <source>
        <dbReference type="ARBA" id="ARBA00022741"/>
    </source>
</evidence>
<evidence type="ECO:0000256" key="7">
    <source>
        <dbReference type="ARBA" id="ARBA00023277"/>
    </source>
</evidence>
<reference evidence="12" key="1">
    <citation type="submission" date="2020-08" db="EMBL/GenBank/DDBJ databases">
        <title>Genome public.</title>
        <authorList>
            <person name="Liu C."/>
            <person name="Sun Q."/>
        </authorList>
    </citation>
    <scope>NUCLEOTIDE SEQUENCE</scope>
    <source>
        <strain evidence="12">NSJ-63</strain>
    </source>
</reference>
<evidence type="ECO:0000256" key="9">
    <source>
        <dbReference type="RuleBase" id="RU364073"/>
    </source>
</evidence>
<dbReference type="Proteomes" id="UP000617951">
    <property type="component" value="Unassembled WGS sequence"/>
</dbReference>
<evidence type="ECO:0000256" key="3">
    <source>
        <dbReference type="ARBA" id="ARBA00022679"/>
    </source>
</evidence>
<feature type="domain" description="Carbohydrate kinase FGGY N-terminal" evidence="10">
    <location>
        <begin position="6"/>
        <end position="247"/>
    </location>
</feature>
<dbReference type="PANTHER" id="PTHR43095">
    <property type="entry name" value="SUGAR KINASE"/>
    <property type="match status" value="1"/>
</dbReference>
<evidence type="ECO:0000313" key="12">
    <source>
        <dbReference type="EMBL" id="MBC8537361.1"/>
    </source>
</evidence>
<dbReference type="InterPro" id="IPR043129">
    <property type="entry name" value="ATPase_NBD"/>
</dbReference>
<dbReference type="PANTHER" id="PTHR43095:SF5">
    <property type="entry name" value="XYLULOSE KINASE"/>
    <property type="match status" value="1"/>
</dbReference>
<sequence>MNGDCFLGIDAGTSGVKAVVIDIHGDIRGMGYRECGVINPHPGWAEQNPEDWWIACDGAVQEAVQKSGCGSAVAGIGLSGQMQGCVLLDRQGEPIGNCIIWLDQRADEETEAINQLGSVKEMLNVGGYCLNSFWAPKLLWIRKHRPADFEKIETVMFTKDYLRYRMTGEIVTDVSDASLTFFVDLPKRRWSDKMIDKIGIPRDILPERLLESTEPAGRLRADLAARWGIRAGTIVAAGAGDQPACGVGSDVARSGVIGSSIGTSGAVFGCLDHPFVIEKPCAAYSMCHAVPDEWCFLGLSLTSGASFKWLRDIVFAEKKAEMALKKGDIYGYMTGLAQKADPGCEGLLFLPYLNGDKTPNNDKAARGVWFGLSQRHGVNELCRSVMEGVTFSLRDSLELLREQGMEVQEVHASGGGAKSSLWRQIQADIFHAPVMTMNVEESPAAGAAIIAGVAAGVFRNIQEGCDCMIRVTDVTEPIESHAKIYDDYFQEYRQLYASLKKNFMDQNRIVQKYSV</sequence>
<evidence type="ECO:0000256" key="1">
    <source>
        <dbReference type="ARBA" id="ARBA00009156"/>
    </source>
</evidence>
<dbReference type="RefSeq" id="WP_249279292.1">
    <property type="nucleotide sequence ID" value="NZ_JACRSS010000001.1"/>
</dbReference>
<evidence type="ECO:0000259" key="10">
    <source>
        <dbReference type="Pfam" id="PF00370"/>
    </source>
</evidence>
<dbReference type="InterPro" id="IPR050406">
    <property type="entry name" value="FGGY_Carb_Kinase"/>
</dbReference>
<keyword evidence="7 9" id="KW-0119">Carbohydrate metabolism</keyword>
<protein>
    <recommendedName>
        <fullName evidence="9">Xylulose kinase</fullName>
        <shortName evidence="9">Xylulokinase</shortName>
        <ecNumber evidence="9">2.7.1.17</ecNumber>
    </recommendedName>
</protein>
<dbReference type="InterPro" id="IPR000577">
    <property type="entry name" value="Carb_kinase_FGGY"/>
</dbReference>
<dbReference type="InterPro" id="IPR018485">
    <property type="entry name" value="FGGY_C"/>
</dbReference>
<keyword evidence="6 9" id="KW-0067">ATP-binding</keyword>
<dbReference type="Pfam" id="PF00370">
    <property type="entry name" value="FGGY_N"/>
    <property type="match status" value="1"/>
</dbReference>
<dbReference type="SUPFAM" id="SSF53067">
    <property type="entry name" value="Actin-like ATPase domain"/>
    <property type="match status" value="2"/>
</dbReference>
<dbReference type="GO" id="GO:0005997">
    <property type="term" value="P:xylulose metabolic process"/>
    <property type="evidence" value="ECO:0007669"/>
    <property type="project" value="InterPro"/>
</dbReference>
<evidence type="ECO:0000256" key="2">
    <source>
        <dbReference type="ARBA" id="ARBA00022629"/>
    </source>
</evidence>
<dbReference type="Gene3D" id="3.30.420.40">
    <property type="match status" value="2"/>
</dbReference>
<keyword evidence="3 8" id="KW-0808">Transferase</keyword>
<evidence type="ECO:0000256" key="5">
    <source>
        <dbReference type="ARBA" id="ARBA00022777"/>
    </source>
</evidence>
<dbReference type="EMBL" id="JACRSS010000001">
    <property type="protein sequence ID" value="MBC8537361.1"/>
    <property type="molecule type" value="Genomic_DNA"/>
</dbReference>
<keyword evidence="4 9" id="KW-0547">Nucleotide-binding</keyword>
<accession>A0A926DFS5</accession>
<comment type="similarity">
    <text evidence="1 8">Belongs to the FGGY kinase family.</text>
</comment>
<organism evidence="12 13">
    <name type="scientific">Guopingia tenuis</name>
    <dbReference type="NCBI Taxonomy" id="2763656"/>
    <lineage>
        <taxon>Bacteria</taxon>
        <taxon>Bacillati</taxon>
        <taxon>Bacillota</taxon>
        <taxon>Clostridia</taxon>
        <taxon>Christensenellales</taxon>
        <taxon>Christensenellaceae</taxon>
        <taxon>Guopingia</taxon>
    </lineage>
</organism>
<feature type="domain" description="Carbohydrate kinase FGGY C-terminal" evidence="11">
    <location>
        <begin position="260"/>
        <end position="455"/>
    </location>
</feature>
<dbReference type="GO" id="GO:0005524">
    <property type="term" value="F:ATP binding"/>
    <property type="evidence" value="ECO:0007669"/>
    <property type="project" value="UniProtKB-KW"/>
</dbReference>
<dbReference type="PROSITE" id="PS00445">
    <property type="entry name" value="FGGY_KINASES_2"/>
    <property type="match status" value="1"/>
</dbReference>
<evidence type="ECO:0000256" key="8">
    <source>
        <dbReference type="RuleBase" id="RU003733"/>
    </source>
</evidence>
<proteinExistence type="inferred from homology"/>
<keyword evidence="2 9" id="KW-0859">Xylose metabolism</keyword>
<dbReference type="EC" id="2.7.1.17" evidence="9"/>
<dbReference type="CDD" id="cd07808">
    <property type="entry name" value="ASKHA_NBD_FGGY_EcXK-like"/>
    <property type="match status" value="1"/>
</dbReference>
<dbReference type="InterPro" id="IPR018484">
    <property type="entry name" value="FGGY_N"/>
</dbReference>
<name>A0A926DFS5_9FIRM</name>
<evidence type="ECO:0000313" key="13">
    <source>
        <dbReference type="Proteomes" id="UP000617951"/>
    </source>
</evidence>
<keyword evidence="13" id="KW-1185">Reference proteome</keyword>
<evidence type="ECO:0000256" key="6">
    <source>
        <dbReference type="ARBA" id="ARBA00022840"/>
    </source>
</evidence>
<evidence type="ECO:0000259" key="11">
    <source>
        <dbReference type="Pfam" id="PF02782"/>
    </source>
</evidence>
<keyword evidence="5 8" id="KW-0418">Kinase</keyword>